<dbReference type="InterPro" id="IPR011893">
    <property type="entry name" value="Selenoprotein_Rdx-typ"/>
</dbReference>
<name>A0AAV2U0V7_CALDB</name>
<evidence type="ECO:0000256" key="1">
    <source>
        <dbReference type="ARBA" id="ARBA00023284"/>
    </source>
</evidence>
<dbReference type="Pfam" id="PF10262">
    <property type="entry name" value="Rdx"/>
    <property type="match status" value="1"/>
</dbReference>
<dbReference type="Gene3D" id="3.40.30.10">
    <property type="entry name" value="Glutaredoxin"/>
    <property type="match status" value="1"/>
</dbReference>
<evidence type="ECO:0000313" key="3">
    <source>
        <dbReference type="Proteomes" id="UP001497525"/>
    </source>
</evidence>
<proteinExistence type="predicted"/>
<keyword evidence="1" id="KW-0676">Redox-active center</keyword>
<gene>
    <name evidence="2" type="ORF">CDAUBV1_LOCUS16220</name>
</gene>
<dbReference type="InterPro" id="IPR036249">
    <property type="entry name" value="Thioredoxin-like_sf"/>
</dbReference>
<dbReference type="Proteomes" id="UP001497525">
    <property type="component" value="Unassembled WGS sequence"/>
</dbReference>
<comment type="caution">
    <text evidence="2">The sequence shown here is derived from an EMBL/GenBank/DDBJ whole genome shotgun (WGS) entry which is preliminary data.</text>
</comment>
<reference evidence="2" key="1">
    <citation type="submission" date="2024-06" db="EMBL/GenBank/DDBJ databases">
        <authorList>
            <person name="Liu X."/>
            <person name="Lenzi L."/>
            <person name="Haldenby T S."/>
            <person name="Uol C."/>
        </authorList>
    </citation>
    <scope>NUCLEOTIDE SEQUENCE</scope>
</reference>
<sequence length="102" mass="11571">MSQQKSKHQVSIDYCRACGYEVIIRPLIQRIEEELPEVQVTTRISVRDSLEIKYNGFPIFSKLELGGFPDPEKVIETLKGCVSGIPPTRMTTSVHPFYCALL</sequence>
<protein>
    <submittedName>
        <fullName evidence="2">Uncharacterized protein</fullName>
    </submittedName>
</protein>
<dbReference type="SUPFAM" id="SSF52833">
    <property type="entry name" value="Thioredoxin-like"/>
    <property type="match status" value="1"/>
</dbReference>
<dbReference type="AlphaFoldDB" id="A0AAV2U0V7"/>
<accession>A0AAV2U0V7</accession>
<dbReference type="EMBL" id="CAXLJL010000811">
    <property type="protein sequence ID" value="CAL5140925.1"/>
    <property type="molecule type" value="Genomic_DNA"/>
</dbReference>
<organism evidence="2 3">
    <name type="scientific">Calicophoron daubneyi</name>
    <name type="common">Rumen fluke</name>
    <name type="synonym">Paramphistomum daubneyi</name>
    <dbReference type="NCBI Taxonomy" id="300641"/>
    <lineage>
        <taxon>Eukaryota</taxon>
        <taxon>Metazoa</taxon>
        <taxon>Spiralia</taxon>
        <taxon>Lophotrochozoa</taxon>
        <taxon>Platyhelminthes</taxon>
        <taxon>Trematoda</taxon>
        <taxon>Digenea</taxon>
        <taxon>Plagiorchiida</taxon>
        <taxon>Pronocephalata</taxon>
        <taxon>Paramphistomoidea</taxon>
        <taxon>Paramphistomidae</taxon>
        <taxon>Calicophoron</taxon>
    </lineage>
</organism>
<dbReference type="NCBIfam" id="TIGR02174">
    <property type="entry name" value="CXXU_selWTH"/>
    <property type="match status" value="1"/>
</dbReference>
<evidence type="ECO:0000313" key="2">
    <source>
        <dbReference type="EMBL" id="CAL5140925.1"/>
    </source>
</evidence>